<dbReference type="PANTHER" id="PTHR48094:SF11">
    <property type="entry name" value="GLUTATHIONE-INDEPENDENT GLYOXALASE HSP31-RELATED"/>
    <property type="match status" value="1"/>
</dbReference>
<dbReference type="InterPro" id="IPR050325">
    <property type="entry name" value="Prot/Nucl_acid_deglycase"/>
</dbReference>
<dbReference type="InterPro" id="IPR002818">
    <property type="entry name" value="DJ-1/PfpI"/>
</dbReference>
<dbReference type="STRING" id="1082479.SAMN05216241_101332"/>
<evidence type="ECO:0000259" key="4">
    <source>
        <dbReference type="Pfam" id="PF01965"/>
    </source>
</evidence>
<dbReference type="CDD" id="cd03141">
    <property type="entry name" value="GATase1_Hsp31_like"/>
    <property type="match status" value="1"/>
</dbReference>
<dbReference type="EMBL" id="FNCE01000001">
    <property type="protein sequence ID" value="SDF51495.1"/>
    <property type="molecule type" value="Genomic_DNA"/>
</dbReference>
<organism evidence="5 6">
    <name type="scientific">Limimonas halophila</name>
    <dbReference type="NCBI Taxonomy" id="1082479"/>
    <lineage>
        <taxon>Bacteria</taxon>
        <taxon>Pseudomonadati</taxon>
        <taxon>Pseudomonadota</taxon>
        <taxon>Alphaproteobacteria</taxon>
        <taxon>Rhodospirillales</taxon>
        <taxon>Rhodovibrionaceae</taxon>
        <taxon>Limimonas</taxon>
    </lineage>
</organism>
<dbReference type="SUPFAM" id="SSF52317">
    <property type="entry name" value="Class I glutamine amidotransferase-like"/>
    <property type="match status" value="1"/>
</dbReference>
<dbReference type="InterPro" id="IPR029062">
    <property type="entry name" value="Class_I_gatase-like"/>
</dbReference>
<dbReference type="GO" id="GO:0006508">
    <property type="term" value="P:proteolysis"/>
    <property type="evidence" value="ECO:0007669"/>
    <property type="project" value="UniProtKB-KW"/>
</dbReference>
<dbReference type="OrthoDB" id="9792284at2"/>
<evidence type="ECO:0000256" key="2">
    <source>
        <dbReference type="ARBA" id="ARBA00023239"/>
    </source>
</evidence>
<comment type="similarity">
    <text evidence="3">Belongs to the peptidase C56 family. HSP31-like subfamily.</text>
</comment>
<dbReference type="Proteomes" id="UP000199415">
    <property type="component" value="Unassembled WGS sequence"/>
</dbReference>
<evidence type="ECO:0000256" key="3">
    <source>
        <dbReference type="ARBA" id="ARBA00038493"/>
    </source>
</evidence>
<dbReference type="AlphaFoldDB" id="A0A1G7LPS7"/>
<evidence type="ECO:0000313" key="6">
    <source>
        <dbReference type="Proteomes" id="UP000199415"/>
    </source>
</evidence>
<feature type="domain" description="DJ-1/PfpI" evidence="4">
    <location>
        <begin position="31"/>
        <end position="229"/>
    </location>
</feature>
<accession>A0A1G7LPS7</accession>
<gene>
    <name evidence="5" type="ORF">SAMN05216241_101332</name>
</gene>
<keyword evidence="2" id="KW-0456">Lyase</keyword>
<reference evidence="5 6" key="1">
    <citation type="submission" date="2016-10" db="EMBL/GenBank/DDBJ databases">
        <authorList>
            <person name="de Groot N.N."/>
        </authorList>
    </citation>
    <scope>NUCLEOTIDE SEQUENCE [LARGE SCALE GENOMIC DNA]</scope>
    <source>
        <strain evidence="5 6">DSM 25584</strain>
    </source>
</reference>
<name>A0A1G7LPS7_9PROT</name>
<keyword evidence="5" id="KW-0378">Hydrolase</keyword>
<keyword evidence="6" id="KW-1185">Reference proteome</keyword>
<dbReference type="GO" id="GO:0019243">
    <property type="term" value="P:methylglyoxal catabolic process to D-lactate via S-lactoyl-glutathione"/>
    <property type="evidence" value="ECO:0007669"/>
    <property type="project" value="TreeGrafter"/>
</dbReference>
<dbReference type="Pfam" id="PF01965">
    <property type="entry name" value="DJ-1_PfpI"/>
    <property type="match status" value="1"/>
</dbReference>
<dbReference type="GO" id="GO:0005737">
    <property type="term" value="C:cytoplasm"/>
    <property type="evidence" value="ECO:0007669"/>
    <property type="project" value="TreeGrafter"/>
</dbReference>
<keyword evidence="5" id="KW-0645">Protease</keyword>
<dbReference type="GO" id="GO:0008233">
    <property type="term" value="F:peptidase activity"/>
    <property type="evidence" value="ECO:0007669"/>
    <property type="project" value="UniProtKB-KW"/>
</dbReference>
<evidence type="ECO:0000256" key="1">
    <source>
        <dbReference type="ARBA" id="ARBA00023016"/>
    </source>
</evidence>
<dbReference type="GO" id="GO:0019172">
    <property type="term" value="F:glyoxalase III activity"/>
    <property type="evidence" value="ECO:0007669"/>
    <property type="project" value="TreeGrafter"/>
</dbReference>
<dbReference type="RefSeq" id="WP_090018362.1">
    <property type="nucleotide sequence ID" value="NZ_FNCE01000001.1"/>
</dbReference>
<dbReference type="PANTHER" id="PTHR48094">
    <property type="entry name" value="PROTEIN/NUCLEIC ACID DEGLYCASE DJ-1-RELATED"/>
    <property type="match status" value="1"/>
</dbReference>
<keyword evidence="1" id="KW-0346">Stress response</keyword>
<evidence type="ECO:0000313" key="5">
    <source>
        <dbReference type="EMBL" id="SDF51495.1"/>
    </source>
</evidence>
<dbReference type="Gene3D" id="3.40.50.880">
    <property type="match status" value="1"/>
</dbReference>
<proteinExistence type="inferred from homology"/>
<protein>
    <submittedName>
        <fullName evidence="5">Putative intracellular protease/amidase</fullName>
    </submittedName>
</protein>
<sequence>MVDRTGRVLFVLTSHDALGDTGRPTGYHMEELTAPYWRFVDAGFTAEIASIAGGDAPMDPSSLADEPTDRPGSVQRFLDDDTARGKLSGTPAVDAVDPDGFDAVYLPGGHGTMWDFPDSAGLGRLLRHCHARGAPVGAVCHGPAGLLAACEEDSCPLIAGRRLNAFTDAEEERVGLARVVPFLLESRLKELGARFEKSSPFRACVVSDGPLVTGQNPRSARAVADKMLEIMGLHSTADAA</sequence>